<name>A0ABR1SNC7_9PEZI</name>
<feature type="region of interest" description="Disordered" evidence="1">
    <location>
        <begin position="22"/>
        <end position="88"/>
    </location>
</feature>
<sequence length="496" mass="50333">MFPAITDPAASVDPATITKAADPAATSSLIDPAVSSSSPDDPATSSDAAATAAPSTSSGAADPATSSSPSDPTTSSEPQTSMTSTTTKMETISVDVTITIPVVQTETTTTTISSQNLLTCLSTAITGKPKATAVGPGAGVGASAALDLPPLPTIPVNEPPFGFGKRAGDPKYGLKPVCIPDIWDDAEIQEACKCLALPPPSCTTTVTAASFPRPTAAPKLPVAGALNGLDGKAGGTGGLGGVSGILGGILRRLNGLGNDDERCSTVTSTATATNTVTATSVSTTTKVETAYATATSIVPNGLAYKNYTHPFDATDRTNSNPFTSAFFKKRSPIAQGTLGGLSFATPNWPSGEGFTATRGGRIAIPGLAGEIENTLDTAFLIQAFFIATMTGDYTFSSDGGKIDNWGMLWLGEPAYCDWDDANAAFLASRTETGGAVGGTTTLTLTEGDAVPLTWLWANGGGAARSHFSLRLPDGTVVDEGDMSAYFVRACNDGVFV</sequence>
<feature type="domain" description="PA14" evidence="2">
    <location>
        <begin position="317"/>
        <end position="485"/>
    </location>
</feature>
<keyword evidence="4" id="KW-1185">Reference proteome</keyword>
<dbReference type="EMBL" id="JAQQWI010000005">
    <property type="protein sequence ID" value="KAK8035804.1"/>
    <property type="molecule type" value="Genomic_DNA"/>
</dbReference>
<reference evidence="3 4" key="1">
    <citation type="submission" date="2023-01" db="EMBL/GenBank/DDBJ databases">
        <title>Analysis of 21 Apiospora genomes using comparative genomics revels a genus with tremendous synthesis potential of carbohydrate active enzymes and secondary metabolites.</title>
        <authorList>
            <person name="Sorensen T."/>
        </authorList>
    </citation>
    <scope>NUCLEOTIDE SEQUENCE [LARGE SCALE GENOMIC DNA]</scope>
    <source>
        <strain evidence="3 4">CBS 20057</strain>
    </source>
</reference>
<evidence type="ECO:0000259" key="2">
    <source>
        <dbReference type="PROSITE" id="PS51820"/>
    </source>
</evidence>
<evidence type="ECO:0000313" key="4">
    <source>
        <dbReference type="Proteomes" id="UP001396898"/>
    </source>
</evidence>
<dbReference type="Gene3D" id="2.60.120.1560">
    <property type="match status" value="1"/>
</dbReference>
<accession>A0ABR1SNC7</accession>
<dbReference type="PROSITE" id="PS51820">
    <property type="entry name" value="PA14"/>
    <property type="match status" value="1"/>
</dbReference>
<dbReference type="Pfam" id="PF10528">
    <property type="entry name" value="GLEYA"/>
    <property type="match status" value="1"/>
</dbReference>
<organism evidence="3 4">
    <name type="scientific">Apiospora marii</name>
    <dbReference type="NCBI Taxonomy" id="335849"/>
    <lineage>
        <taxon>Eukaryota</taxon>
        <taxon>Fungi</taxon>
        <taxon>Dikarya</taxon>
        <taxon>Ascomycota</taxon>
        <taxon>Pezizomycotina</taxon>
        <taxon>Sordariomycetes</taxon>
        <taxon>Xylariomycetidae</taxon>
        <taxon>Amphisphaeriales</taxon>
        <taxon>Apiosporaceae</taxon>
        <taxon>Apiospora</taxon>
    </lineage>
</organism>
<protein>
    <recommendedName>
        <fullName evidence="2">PA14 domain-containing protein</fullName>
    </recommendedName>
</protein>
<dbReference type="Proteomes" id="UP001396898">
    <property type="component" value="Unassembled WGS sequence"/>
</dbReference>
<dbReference type="InterPro" id="IPR037524">
    <property type="entry name" value="PA14/GLEYA"/>
</dbReference>
<evidence type="ECO:0000313" key="3">
    <source>
        <dbReference type="EMBL" id="KAK8035804.1"/>
    </source>
</evidence>
<feature type="compositionally biased region" description="Low complexity" evidence="1">
    <location>
        <begin position="31"/>
        <end position="88"/>
    </location>
</feature>
<comment type="caution">
    <text evidence="3">The sequence shown here is derived from an EMBL/GenBank/DDBJ whole genome shotgun (WGS) entry which is preliminary data.</text>
</comment>
<gene>
    <name evidence="3" type="ORF">PG991_001877</name>
</gene>
<proteinExistence type="predicted"/>
<evidence type="ECO:0000256" key="1">
    <source>
        <dbReference type="SAM" id="MobiDB-lite"/>
    </source>
</evidence>
<dbReference type="InterPro" id="IPR018871">
    <property type="entry name" value="GLEYA_adhesin_domain"/>
</dbReference>